<dbReference type="Gene3D" id="2.70.170.10">
    <property type="entry name" value="Neurotransmitter-gated ion-channel ligand-binding domain"/>
    <property type="match status" value="1"/>
</dbReference>
<evidence type="ECO:0000256" key="2">
    <source>
        <dbReference type="ARBA" id="ARBA00022692"/>
    </source>
</evidence>
<reference evidence="8" key="1">
    <citation type="submission" date="2020-11" db="EMBL/GenBank/DDBJ databases">
        <authorList>
            <person name="Tran Van P."/>
        </authorList>
    </citation>
    <scope>NUCLEOTIDE SEQUENCE</scope>
</reference>
<dbReference type="InterPro" id="IPR006029">
    <property type="entry name" value="Neurotrans-gated_channel_TM"/>
</dbReference>
<feature type="domain" description="Neurotransmitter-gated ion-channel ligand-binding" evidence="6">
    <location>
        <begin position="160"/>
        <end position="298"/>
    </location>
</feature>
<dbReference type="PROSITE" id="PS00236">
    <property type="entry name" value="NEUROTR_ION_CHANNEL"/>
    <property type="match status" value="1"/>
</dbReference>
<dbReference type="SUPFAM" id="SSF63712">
    <property type="entry name" value="Nicotinic receptor ligand binding domain-like"/>
    <property type="match status" value="1"/>
</dbReference>
<keyword evidence="5" id="KW-0407">Ion channel</keyword>
<dbReference type="Proteomes" id="UP000677054">
    <property type="component" value="Unassembled WGS sequence"/>
</dbReference>
<evidence type="ECO:0000256" key="1">
    <source>
        <dbReference type="ARBA" id="ARBA00004141"/>
    </source>
</evidence>
<evidence type="ECO:0000259" key="6">
    <source>
        <dbReference type="Pfam" id="PF02931"/>
    </source>
</evidence>
<feature type="transmembrane region" description="Helical" evidence="5">
    <location>
        <begin position="327"/>
        <end position="344"/>
    </location>
</feature>
<comment type="subcellular location">
    <subcellularLocation>
        <location evidence="1">Membrane</location>
        <topology evidence="1">Multi-pass membrane protein</topology>
    </subcellularLocation>
</comment>
<dbReference type="Gene3D" id="1.20.58.390">
    <property type="entry name" value="Neurotransmitter-gated ion-channel transmembrane domain"/>
    <property type="match status" value="1"/>
</dbReference>
<proteinExistence type="inferred from homology"/>
<sequence length="500" mass="56937">MKTQSSSLPIHERVGKQGRLISILREQDALKKSHSIQGDATRFRNALHLHDDCDTKDVKTADQVQREARWKEKPLHGQHPKFMDKPSIDSDFNYNWLKKELLNAETKSNILAIQDQCIRTRNYEKHILKLDVEDRCRCCHGPPETFQSEYIMAELVARCSASTNYAERLLTTNAIVNSTGEVTLLTGAIFRSTCDVDVTYFPFDIQNCTMPFGSWSQDMTKVTCSLPFRPMLSLKLRIEVIRILMESDHNKTLELMSYIQNEEFTLESYEATKSLEPDPCCPNPFSAVTYAILIKRRTSFFVVSYVLPMVVINILAFLMPSESGEKVTLGISAMLTAIVFLMTIRDVLPPSENMPLIGTMFNHGISITLGQCTRSNMSLEVALSSFILYIHHLRDIQVSLRIQIVCRLLAKLTCMKEPRFRTVMMGVCENEKGKMEFSDGIPVPSLFGSKTKSSRRHVWKGPVGPIWKDSMTGEEVRPELNGVSNRELEPYMYRGPDPFP</sequence>
<dbReference type="SUPFAM" id="SSF90112">
    <property type="entry name" value="Neurotransmitter-gated ion-channel transmembrane pore"/>
    <property type="match status" value="1"/>
</dbReference>
<dbReference type="GO" id="GO:0016020">
    <property type="term" value="C:membrane"/>
    <property type="evidence" value="ECO:0007669"/>
    <property type="project" value="UniProtKB-SubCell"/>
</dbReference>
<keyword evidence="3 5" id="KW-1133">Transmembrane helix</keyword>
<dbReference type="CDD" id="cd19051">
    <property type="entry name" value="LGIC_TM_cation"/>
    <property type="match status" value="1"/>
</dbReference>
<evidence type="ECO:0000256" key="3">
    <source>
        <dbReference type="ARBA" id="ARBA00022989"/>
    </source>
</evidence>
<evidence type="ECO:0000256" key="5">
    <source>
        <dbReference type="RuleBase" id="RU000687"/>
    </source>
</evidence>
<dbReference type="InterPro" id="IPR006201">
    <property type="entry name" value="Neur_channel"/>
</dbReference>
<dbReference type="InterPro" id="IPR018000">
    <property type="entry name" value="Neurotransmitter_ion_chnl_CS"/>
</dbReference>
<feature type="transmembrane region" description="Helical" evidence="5">
    <location>
        <begin position="300"/>
        <end position="321"/>
    </location>
</feature>
<dbReference type="GO" id="GO:0005230">
    <property type="term" value="F:extracellular ligand-gated monoatomic ion channel activity"/>
    <property type="evidence" value="ECO:0007669"/>
    <property type="project" value="InterPro"/>
</dbReference>
<gene>
    <name evidence="8" type="ORF">DSTB1V02_LOCUS9059</name>
</gene>
<dbReference type="InterPro" id="IPR038050">
    <property type="entry name" value="Neuro_actylchol_rec"/>
</dbReference>
<dbReference type="Pfam" id="PF02932">
    <property type="entry name" value="Neur_chan_memb"/>
    <property type="match status" value="1"/>
</dbReference>
<name>A0A7R8XMY0_9CRUS</name>
<keyword evidence="5" id="KW-0406">Ion transport</keyword>
<dbReference type="EMBL" id="CAJPEV010002203">
    <property type="protein sequence ID" value="CAG0896102.1"/>
    <property type="molecule type" value="Genomic_DNA"/>
</dbReference>
<dbReference type="InterPro" id="IPR036734">
    <property type="entry name" value="Neur_chan_lig-bd_sf"/>
</dbReference>
<dbReference type="PRINTS" id="PR00252">
    <property type="entry name" value="NRIONCHANNEL"/>
</dbReference>
<evidence type="ECO:0000256" key="4">
    <source>
        <dbReference type="ARBA" id="ARBA00023136"/>
    </source>
</evidence>
<dbReference type="InterPro" id="IPR036719">
    <property type="entry name" value="Neuro-gated_channel_TM_sf"/>
</dbReference>
<keyword evidence="9" id="KW-1185">Reference proteome</keyword>
<dbReference type="Pfam" id="PF02931">
    <property type="entry name" value="Neur_chan_LBD"/>
    <property type="match status" value="1"/>
</dbReference>
<feature type="domain" description="Neurotransmitter-gated ion-channel transmembrane" evidence="7">
    <location>
        <begin position="309"/>
        <end position="358"/>
    </location>
</feature>
<keyword evidence="4 5" id="KW-0472">Membrane</keyword>
<evidence type="ECO:0000259" key="7">
    <source>
        <dbReference type="Pfam" id="PF02932"/>
    </source>
</evidence>
<keyword evidence="2 5" id="KW-0812">Transmembrane</keyword>
<dbReference type="GO" id="GO:0004888">
    <property type="term" value="F:transmembrane signaling receptor activity"/>
    <property type="evidence" value="ECO:0007669"/>
    <property type="project" value="InterPro"/>
</dbReference>
<dbReference type="InterPro" id="IPR006202">
    <property type="entry name" value="Neur_chan_lig-bd"/>
</dbReference>
<organism evidence="8">
    <name type="scientific">Darwinula stevensoni</name>
    <dbReference type="NCBI Taxonomy" id="69355"/>
    <lineage>
        <taxon>Eukaryota</taxon>
        <taxon>Metazoa</taxon>
        <taxon>Ecdysozoa</taxon>
        <taxon>Arthropoda</taxon>
        <taxon>Crustacea</taxon>
        <taxon>Oligostraca</taxon>
        <taxon>Ostracoda</taxon>
        <taxon>Podocopa</taxon>
        <taxon>Podocopida</taxon>
        <taxon>Darwinulocopina</taxon>
        <taxon>Darwinuloidea</taxon>
        <taxon>Darwinulidae</taxon>
        <taxon>Darwinula</taxon>
    </lineage>
</organism>
<comment type="similarity">
    <text evidence="5">Belongs to the ligand-gated ion channel (TC 1.A.9) family.</text>
</comment>
<accession>A0A7R8XMY0</accession>
<dbReference type="EMBL" id="LR901720">
    <property type="protein sequence ID" value="CAD7249261.1"/>
    <property type="molecule type" value="Genomic_DNA"/>
</dbReference>
<comment type="caution">
    <text evidence="5">Lacks conserved residue(s) required for the propagation of feature annotation.</text>
</comment>
<dbReference type="PANTHER" id="PTHR18945">
    <property type="entry name" value="NEUROTRANSMITTER GATED ION CHANNEL"/>
    <property type="match status" value="1"/>
</dbReference>
<evidence type="ECO:0000313" key="8">
    <source>
        <dbReference type="EMBL" id="CAD7249261.1"/>
    </source>
</evidence>
<dbReference type="OrthoDB" id="2194416at2759"/>
<keyword evidence="5" id="KW-0813">Transport</keyword>
<protein>
    <submittedName>
        <fullName evidence="8">Uncharacterized protein</fullName>
    </submittedName>
</protein>
<evidence type="ECO:0000313" key="9">
    <source>
        <dbReference type="Proteomes" id="UP000677054"/>
    </source>
</evidence>
<dbReference type="AlphaFoldDB" id="A0A7R8XMY0"/>